<comment type="caution">
    <text evidence="3">The sequence shown here is derived from an EMBL/GenBank/DDBJ whole genome shotgun (WGS) entry which is preliminary data.</text>
</comment>
<feature type="compositionally biased region" description="Polar residues" evidence="1">
    <location>
        <begin position="384"/>
        <end position="393"/>
    </location>
</feature>
<feature type="non-terminal residue" evidence="3">
    <location>
        <position position="1"/>
    </location>
</feature>
<feature type="domain" description="BTB" evidence="2">
    <location>
        <begin position="114"/>
        <end position="192"/>
    </location>
</feature>
<name>A0AAV2QX59_MEGNR</name>
<evidence type="ECO:0000256" key="1">
    <source>
        <dbReference type="SAM" id="MobiDB-lite"/>
    </source>
</evidence>
<dbReference type="InterPro" id="IPR011333">
    <property type="entry name" value="SKP1/BTB/POZ_sf"/>
</dbReference>
<evidence type="ECO:0000313" key="4">
    <source>
        <dbReference type="Proteomes" id="UP001497623"/>
    </source>
</evidence>
<dbReference type="AlphaFoldDB" id="A0AAV2QX59"/>
<sequence length="648" mass="72989">SCLQTAFQNGRVSKFDQSFARRSILYQIVPGNIELVCPRECAMPDSNDSSNDIQNSISNKNNFNCGPGVTTDGRDGRREQRGRGRGVRARRAWQSGLATPACRLAALHRNNRLTDLTIAFDNYKETFKVHKLVLGMSSPVFERVLFPSGFSNKQHGQNFNLQDGILTCHQGTPVAYRWVLEHIYTGRTALSTLEEALEVYCLAHHLRMDDLFLSCSQCLGGIVNAVNLPLVYNIAVQLQDDRLLYQCSQVVTSGEDVIWLSPAVQELNHDALLDLLQQQPPTTTLTVLFRALTQWCQKSLEVQNILVTPNSLREEIKDFLPHICGTMTLEDFVNEVVPTNIFTMEQCNEILMNMAHSEVQLIHNIDHGLPNDHRKTSLEVPTYQRMQSRSKSLTPPREVTTRTNLSRSRSPKSIMKEPKSKSQLSLTQSPHNLQNTSHKKQSVVPENIKHCRSRSFDGMSNYEMKQITYNEESNIPKINVLPPTPVPSPIPPKTVCKENNVHDNLLKTCKLELSTNIVPNVEGSLSVDSSSSYVLISNLKTDCQMKLYSLVFHNGPPVSKDSILTISHDSKEVIQTTQLVRSAAGLEARFSMPVSLEVHAVYYMTVKGIPAGVYYDTKFVTLKSRKPPLCQAIIHTWITDVTLHYQEY</sequence>
<reference evidence="3 4" key="1">
    <citation type="submission" date="2024-05" db="EMBL/GenBank/DDBJ databases">
        <authorList>
            <person name="Wallberg A."/>
        </authorList>
    </citation>
    <scope>NUCLEOTIDE SEQUENCE [LARGE SCALE GENOMIC DNA]</scope>
</reference>
<dbReference type="CDD" id="cd18186">
    <property type="entry name" value="BTB_POZ_ZBTB_KLHL-like"/>
    <property type="match status" value="1"/>
</dbReference>
<dbReference type="Proteomes" id="UP001497623">
    <property type="component" value="Unassembled WGS sequence"/>
</dbReference>
<evidence type="ECO:0000313" key="3">
    <source>
        <dbReference type="EMBL" id="CAL4102591.1"/>
    </source>
</evidence>
<keyword evidence="4" id="KW-1185">Reference proteome</keyword>
<dbReference type="SUPFAM" id="SSF54695">
    <property type="entry name" value="POZ domain"/>
    <property type="match status" value="1"/>
</dbReference>
<organism evidence="3 4">
    <name type="scientific">Meganyctiphanes norvegica</name>
    <name type="common">Northern krill</name>
    <name type="synonym">Thysanopoda norvegica</name>
    <dbReference type="NCBI Taxonomy" id="48144"/>
    <lineage>
        <taxon>Eukaryota</taxon>
        <taxon>Metazoa</taxon>
        <taxon>Ecdysozoa</taxon>
        <taxon>Arthropoda</taxon>
        <taxon>Crustacea</taxon>
        <taxon>Multicrustacea</taxon>
        <taxon>Malacostraca</taxon>
        <taxon>Eumalacostraca</taxon>
        <taxon>Eucarida</taxon>
        <taxon>Euphausiacea</taxon>
        <taxon>Euphausiidae</taxon>
        <taxon>Meganyctiphanes</taxon>
    </lineage>
</organism>
<feature type="region of interest" description="Disordered" evidence="1">
    <location>
        <begin position="383"/>
        <end position="445"/>
    </location>
</feature>
<gene>
    <name evidence="3" type="ORF">MNOR_LOCUS17348</name>
</gene>
<dbReference type="PANTHER" id="PTHR45774:SF3">
    <property type="entry name" value="BTB (POZ) DOMAIN-CONTAINING 2B-RELATED"/>
    <property type="match status" value="1"/>
</dbReference>
<dbReference type="PROSITE" id="PS50097">
    <property type="entry name" value="BTB"/>
    <property type="match status" value="1"/>
</dbReference>
<evidence type="ECO:0000259" key="2">
    <source>
        <dbReference type="PROSITE" id="PS50097"/>
    </source>
</evidence>
<dbReference type="EMBL" id="CAXKWB010011874">
    <property type="protein sequence ID" value="CAL4102591.1"/>
    <property type="molecule type" value="Genomic_DNA"/>
</dbReference>
<dbReference type="InterPro" id="IPR000210">
    <property type="entry name" value="BTB/POZ_dom"/>
</dbReference>
<feature type="compositionally biased region" description="Low complexity" evidence="1">
    <location>
        <begin position="47"/>
        <end position="62"/>
    </location>
</feature>
<proteinExistence type="predicted"/>
<dbReference type="PANTHER" id="PTHR45774">
    <property type="entry name" value="BTB/POZ DOMAIN-CONTAINING"/>
    <property type="match status" value="1"/>
</dbReference>
<dbReference type="SMART" id="SM00225">
    <property type="entry name" value="BTB"/>
    <property type="match status" value="1"/>
</dbReference>
<dbReference type="Pfam" id="PF00651">
    <property type="entry name" value="BTB"/>
    <property type="match status" value="1"/>
</dbReference>
<feature type="compositionally biased region" description="Polar residues" evidence="1">
    <location>
        <begin position="421"/>
        <end position="436"/>
    </location>
</feature>
<protein>
    <recommendedName>
        <fullName evidence="2">BTB domain-containing protein</fullName>
    </recommendedName>
</protein>
<dbReference type="Gene3D" id="3.30.710.10">
    <property type="entry name" value="Potassium Channel Kv1.1, Chain A"/>
    <property type="match status" value="1"/>
</dbReference>
<feature type="compositionally biased region" description="Basic and acidic residues" evidence="1">
    <location>
        <begin position="72"/>
        <end position="82"/>
    </location>
</feature>
<accession>A0AAV2QX59</accession>
<feature type="region of interest" description="Disordered" evidence="1">
    <location>
        <begin position="47"/>
        <end position="90"/>
    </location>
</feature>